<dbReference type="Proteomes" id="UP000015453">
    <property type="component" value="Unassembled WGS sequence"/>
</dbReference>
<proteinExistence type="predicted"/>
<name>S8DSF1_9LAMI</name>
<comment type="caution">
    <text evidence="1">The sequence shown here is derived from an EMBL/GenBank/DDBJ whole genome shotgun (WGS) entry which is preliminary data.</text>
</comment>
<keyword evidence="2" id="KW-1185">Reference proteome</keyword>
<dbReference type="AlphaFoldDB" id="S8DSF1"/>
<protein>
    <submittedName>
        <fullName evidence="1">Uncharacterized protein</fullName>
    </submittedName>
</protein>
<organism evidence="1 2">
    <name type="scientific">Genlisea aurea</name>
    <dbReference type="NCBI Taxonomy" id="192259"/>
    <lineage>
        <taxon>Eukaryota</taxon>
        <taxon>Viridiplantae</taxon>
        <taxon>Streptophyta</taxon>
        <taxon>Embryophyta</taxon>
        <taxon>Tracheophyta</taxon>
        <taxon>Spermatophyta</taxon>
        <taxon>Magnoliopsida</taxon>
        <taxon>eudicotyledons</taxon>
        <taxon>Gunneridae</taxon>
        <taxon>Pentapetalae</taxon>
        <taxon>asterids</taxon>
        <taxon>lamiids</taxon>
        <taxon>Lamiales</taxon>
        <taxon>Lentibulariaceae</taxon>
        <taxon>Genlisea</taxon>
    </lineage>
</organism>
<sequence>SLRSRIGNRTHPRLTEFTQLSPQGRIRILSESPLGNEIRPHLRSLMHSAAADSKNGWSDIEALMPPEKRLLRLDHTTKLILKLICQVRLLLACIVGYVKGIPPPRQQDRRS</sequence>
<dbReference type="EMBL" id="AUSU01003887">
    <property type="protein sequence ID" value="EPS66068.1"/>
    <property type="molecule type" value="Genomic_DNA"/>
</dbReference>
<accession>S8DSF1</accession>
<evidence type="ECO:0000313" key="1">
    <source>
        <dbReference type="EMBL" id="EPS66068.1"/>
    </source>
</evidence>
<feature type="non-terminal residue" evidence="1">
    <location>
        <position position="1"/>
    </location>
</feature>
<evidence type="ECO:0000313" key="2">
    <source>
        <dbReference type="Proteomes" id="UP000015453"/>
    </source>
</evidence>
<gene>
    <name evidence="1" type="ORF">M569_08713</name>
</gene>
<reference evidence="1 2" key="1">
    <citation type="journal article" date="2013" name="BMC Genomics">
        <title>The miniature genome of a carnivorous plant Genlisea aurea contains a low number of genes and short non-coding sequences.</title>
        <authorList>
            <person name="Leushkin E.V."/>
            <person name="Sutormin R.A."/>
            <person name="Nabieva E.R."/>
            <person name="Penin A.A."/>
            <person name="Kondrashov A.S."/>
            <person name="Logacheva M.D."/>
        </authorList>
    </citation>
    <scope>NUCLEOTIDE SEQUENCE [LARGE SCALE GENOMIC DNA]</scope>
</reference>